<dbReference type="SMART" id="SM00248">
    <property type="entry name" value="ANK"/>
    <property type="match status" value="2"/>
</dbReference>
<dbReference type="Pfam" id="PF12796">
    <property type="entry name" value="Ank_2"/>
    <property type="match status" value="1"/>
</dbReference>
<keyword evidence="2 3" id="KW-0040">ANK repeat</keyword>
<name>A0A183AK26_9TREM</name>
<dbReference type="SUPFAM" id="SSF48403">
    <property type="entry name" value="Ankyrin repeat"/>
    <property type="match status" value="1"/>
</dbReference>
<feature type="domain" description="Dynein heavy chain ATP-binding dynein motor region" evidence="5">
    <location>
        <begin position="351"/>
        <end position="426"/>
    </location>
</feature>
<evidence type="ECO:0000313" key="8">
    <source>
        <dbReference type="WBParaSite" id="ECPE_0000732701-mRNA-1"/>
    </source>
</evidence>
<dbReference type="InterPro" id="IPR035706">
    <property type="entry name" value="AAA_9"/>
</dbReference>
<proteinExistence type="predicted"/>
<dbReference type="WBParaSite" id="ECPE_0000732701-mRNA-1">
    <property type="protein sequence ID" value="ECPE_0000732701-mRNA-1"/>
    <property type="gene ID" value="ECPE_0000732701"/>
</dbReference>
<evidence type="ECO:0000256" key="3">
    <source>
        <dbReference type="PROSITE-ProRule" id="PRU00023"/>
    </source>
</evidence>
<dbReference type="InterPro" id="IPR002110">
    <property type="entry name" value="Ankyrin_rpt"/>
</dbReference>
<dbReference type="Gene3D" id="3.40.50.300">
    <property type="entry name" value="P-loop containing nucleotide triphosphate hydrolases"/>
    <property type="match status" value="1"/>
</dbReference>
<reference evidence="8" key="1">
    <citation type="submission" date="2016-06" db="UniProtKB">
        <authorList>
            <consortium name="WormBaseParasite"/>
        </authorList>
    </citation>
    <scope>IDENTIFICATION</scope>
</reference>
<dbReference type="PROSITE" id="PS50096">
    <property type="entry name" value="IQ"/>
    <property type="match status" value="1"/>
</dbReference>
<dbReference type="Proteomes" id="UP000272942">
    <property type="component" value="Unassembled WGS sequence"/>
</dbReference>
<dbReference type="Pfam" id="PF12781">
    <property type="entry name" value="AAA_9"/>
    <property type="match status" value="1"/>
</dbReference>
<dbReference type="InterPro" id="IPR027417">
    <property type="entry name" value="P-loop_NTPase"/>
</dbReference>
<reference evidence="6 7" key="2">
    <citation type="submission" date="2018-11" db="EMBL/GenBank/DDBJ databases">
        <authorList>
            <consortium name="Pathogen Informatics"/>
        </authorList>
    </citation>
    <scope>NUCLEOTIDE SEQUENCE [LARGE SCALE GENOMIC DNA]</scope>
    <source>
        <strain evidence="6 7">Egypt</strain>
    </source>
</reference>
<dbReference type="AlphaFoldDB" id="A0A183AK26"/>
<dbReference type="InterPro" id="IPR036770">
    <property type="entry name" value="Ankyrin_rpt-contain_sf"/>
</dbReference>
<dbReference type="PANTHER" id="PTHR24171:SF8">
    <property type="entry name" value="BRCA1-ASSOCIATED RING DOMAIN PROTEIN 1"/>
    <property type="match status" value="1"/>
</dbReference>
<dbReference type="PROSITE" id="PS50297">
    <property type="entry name" value="ANK_REP_REGION"/>
    <property type="match status" value="1"/>
</dbReference>
<dbReference type="OrthoDB" id="426293at2759"/>
<dbReference type="GO" id="GO:0070531">
    <property type="term" value="C:BRCA1-A complex"/>
    <property type="evidence" value="ECO:0007669"/>
    <property type="project" value="TreeGrafter"/>
</dbReference>
<dbReference type="PANTHER" id="PTHR24171">
    <property type="entry name" value="ANKYRIN REPEAT DOMAIN-CONTAINING PROTEIN 39-RELATED"/>
    <property type="match status" value="1"/>
</dbReference>
<evidence type="ECO:0000256" key="1">
    <source>
        <dbReference type="ARBA" id="ARBA00022737"/>
    </source>
</evidence>
<feature type="repeat" description="ANK" evidence="3">
    <location>
        <begin position="177"/>
        <end position="209"/>
    </location>
</feature>
<dbReference type="EMBL" id="UZAN01044428">
    <property type="protein sequence ID" value="VDP80751.1"/>
    <property type="molecule type" value="Genomic_DNA"/>
</dbReference>
<evidence type="ECO:0000256" key="4">
    <source>
        <dbReference type="SAM" id="Coils"/>
    </source>
</evidence>
<accession>A0A183AK26</accession>
<keyword evidence="1" id="KW-0677">Repeat</keyword>
<dbReference type="GO" id="GO:0004842">
    <property type="term" value="F:ubiquitin-protein transferase activity"/>
    <property type="evidence" value="ECO:0007669"/>
    <property type="project" value="TreeGrafter"/>
</dbReference>
<evidence type="ECO:0000259" key="5">
    <source>
        <dbReference type="Pfam" id="PF12781"/>
    </source>
</evidence>
<protein>
    <submittedName>
        <fullName evidence="8">ANK_REP_REGION domain-containing protein</fullName>
    </submittedName>
</protein>
<evidence type="ECO:0000313" key="6">
    <source>
        <dbReference type="EMBL" id="VDP80751.1"/>
    </source>
</evidence>
<gene>
    <name evidence="6" type="ORF">ECPE_LOCUS7311</name>
</gene>
<sequence length="444" mass="51268">MDAFQNEVPVSAKKSAAAVVIQKYIRRWLAQKERQQRVKEKLQYEARMEELCQNAYLQMVDRYRKEQERKRAKELEEEQRQKLENARKKRMLECAYEGKDNEMRLLLKEVVMDEDNARGVGYDDIGQATRLRHKMQLIECRDPNNNSALSEACIGGSLAAVLFLIAEGADVNSKGQYGRTPLYRAAFGGHFEVVQVLLQHGADPRLCTEDGQRPSDVATEGTIHELLQAWNIEETDRLLKQISFYRNQQGEQYNKGAQAMLESLKQETENLEKNYQVSQKKVIHDAESHLESLKLEMNRALERLQEAKLELRKEQRKDNRNSIVDPRPGIVCSLRDLDDVLFKDVGDRLASTEKWPLVVDPTDQASTFLRYRDTNYLNVLNPKQMHSETIRIALLGALRYGKPVVLDLMDLDNTLDTICRRAFESIKNTLLEDIIGKRITNPFV</sequence>
<evidence type="ECO:0000256" key="2">
    <source>
        <dbReference type="ARBA" id="ARBA00023043"/>
    </source>
</evidence>
<dbReference type="GO" id="GO:0031436">
    <property type="term" value="C:BRCA1-BARD1 complex"/>
    <property type="evidence" value="ECO:0007669"/>
    <property type="project" value="TreeGrafter"/>
</dbReference>
<dbReference type="PROSITE" id="PS50088">
    <property type="entry name" value="ANK_REPEAT"/>
    <property type="match status" value="2"/>
</dbReference>
<dbReference type="GO" id="GO:0085020">
    <property type="term" value="P:protein K6-linked ubiquitination"/>
    <property type="evidence" value="ECO:0007669"/>
    <property type="project" value="TreeGrafter"/>
</dbReference>
<feature type="coiled-coil region" evidence="4">
    <location>
        <begin position="254"/>
        <end position="321"/>
    </location>
</feature>
<keyword evidence="4" id="KW-0175">Coiled coil</keyword>
<feature type="coiled-coil region" evidence="4">
    <location>
        <begin position="25"/>
        <end position="93"/>
    </location>
</feature>
<evidence type="ECO:0000313" key="7">
    <source>
        <dbReference type="Proteomes" id="UP000272942"/>
    </source>
</evidence>
<feature type="repeat" description="ANK" evidence="3">
    <location>
        <begin position="144"/>
        <end position="176"/>
    </location>
</feature>
<organism evidence="8">
    <name type="scientific">Echinostoma caproni</name>
    <dbReference type="NCBI Taxonomy" id="27848"/>
    <lineage>
        <taxon>Eukaryota</taxon>
        <taxon>Metazoa</taxon>
        <taxon>Spiralia</taxon>
        <taxon>Lophotrochozoa</taxon>
        <taxon>Platyhelminthes</taxon>
        <taxon>Trematoda</taxon>
        <taxon>Digenea</taxon>
        <taxon>Plagiorchiida</taxon>
        <taxon>Echinostomata</taxon>
        <taxon>Echinostomatoidea</taxon>
        <taxon>Echinostomatidae</taxon>
        <taxon>Echinostoma</taxon>
    </lineage>
</organism>
<dbReference type="Gene3D" id="1.25.40.20">
    <property type="entry name" value="Ankyrin repeat-containing domain"/>
    <property type="match status" value="1"/>
</dbReference>
<keyword evidence="7" id="KW-1185">Reference proteome</keyword>